<comment type="caution">
    <text evidence="2">The sequence shown here is derived from an EMBL/GenBank/DDBJ whole genome shotgun (WGS) entry which is preliminary data.</text>
</comment>
<organism evidence="2 3">
    <name type="scientific">candidate division WOR-1 bacterium RIFOXYB2_FULL_48_7</name>
    <dbReference type="NCBI Taxonomy" id="1802583"/>
    <lineage>
        <taxon>Bacteria</taxon>
        <taxon>Bacillati</taxon>
        <taxon>Saganbacteria</taxon>
    </lineage>
</organism>
<dbReference type="SUPFAM" id="SSF53448">
    <property type="entry name" value="Nucleotide-diphospho-sugar transferases"/>
    <property type="match status" value="1"/>
</dbReference>
<dbReference type="AlphaFoldDB" id="A0A1F4TTN8"/>
<dbReference type="InterPro" id="IPR029044">
    <property type="entry name" value="Nucleotide-diphossugar_trans"/>
</dbReference>
<dbReference type="STRING" id="1802583.A2311_00520"/>
<evidence type="ECO:0000259" key="1">
    <source>
        <dbReference type="Pfam" id="PF00535"/>
    </source>
</evidence>
<accession>A0A1F4TTN8</accession>
<sequence length="261" mass="29885">MERAIFKDRHLIFVTTYLGGSVSENGKTIYQMTDYVGPAIYYYFENILPIIKNRPEALLVIIDNGSQPELVNYLKTLPDKNILLHLRSDNVGRPRAVNEFIAEHIGPNNLPKSVWVMDPDIIFDQLSFDLLAEAVVNLPELGLLGMRYKKNDCNPEIYLFFPPKTLTGKNGKTFSVAVPFMANVAGPIMAMTGQRLMTTLKFKFFPFKEYHCYGHCDAVIHDYFKWRRIKSGYLNGTLVNHLKSGSRVAPELQQWMSQKRS</sequence>
<dbReference type="Gene3D" id="3.90.550.10">
    <property type="entry name" value="Spore Coat Polysaccharide Biosynthesis Protein SpsA, Chain A"/>
    <property type="match status" value="1"/>
</dbReference>
<protein>
    <recommendedName>
        <fullName evidence="1">Glycosyltransferase 2-like domain-containing protein</fullName>
    </recommendedName>
</protein>
<dbReference type="InterPro" id="IPR001173">
    <property type="entry name" value="Glyco_trans_2-like"/>
</dbReference>
<reference evidence="2 3" key="1">
    <citation type="journal article" date="2016" name="Nat. Commun.">
        <title>Thousands of microbial genomes shed light on interconnected biogeochemical processes in an aquifer system.</title>
        <authorList>
            <person name="Anantharaman K."/>
            <person name="Brown C.T."/>
            <person name="Hug L.A."/>
            <person name="Sharon I."/>
            <person name="Castelle C.J."/>
            <person name="Probst A.J."/>
            <person name="Thomas B.C."/>
            <person name="Singh A."/>
            <person name="Wilkins M.J."/>
            <person name="Karaoz U."/>
            <person name="Brodie E.L."/>
            <person name="Williams K.H."/>
            <person name="Hubbard S.S."/>
            <person name="Banfield J.F."/>
        </authorList>
    </citation>
    <scope>NUCLEOTIDE SEQUENCE [LARGE SCALE GENOMIC DNA]</scope>
</reference>
<dbReference type="EMBL" id="MEUF01000019">
    <property type="protein sequence ID" value="OGC36084.1"/>
    <property type="molecule type" value="Genomic_DNA"/>
</dbReference>
<name>A0A1F4TTN8_UNCSA</name>
<evidence type="ECO:0000313" key="3">
    <source>
        <dbReference type="Proteomes" id="UP000178951"/>
    </source>
</evidence>
<proteinExistence type="predicted"/>
<feature type="domain" description="Glycosyltransferase 2-like" evidence="1">
    <location>
        <begin position="59"/>
        <end position="160"/>
    </location>
</feature>
<evidence type="ECO:0000313" key="2">
    <source>
        <dbReference type="EMBL" id="OGC36084.1"/>
    </source>
</evidence>
<dbReference type="Pfam" id="PF00535">
    <property type="entry name" value="Glycos_transf_2"/>
    <property type="match status" value="1"/>
</dbReference>
<dbReference type="Proteomes" id="UP000178951">
    <property type="component" value="Unassembled WGS sequence"/>
</dbReference>
<gene>
    <name evidence="2" type="ORF">A2311_00520</name>
</gene>